<dbReference type="Pfam" id="PF02518">
    <property type="entry name" value="HATPase_c"/>
    <property type="match status" value="1"/>
</dbReference>
<feature type="domain" description="Histidine kinase" evidence="9">
    <location>
        <begin position="312"/>
        <end position="529"/>
    </location>
</feature>
<dbReference type="Gene3D" id="2.10.70.100">
    <property type="match status" value="1"/>
</dbReference>
<evidence type="ECO:0000259" key="9">
    <source>
        <dbReference type="PROSITE" id="PS50109"/>
    </source>
</evidence>
<feature type="modified residue" description="Phosphohistidine" evidence="7">
    <location>
        <position position="881"/>
    </location>
</feature>
<dbReference type="PRINTS" id="PR00344">
    <property type="entry name" value="BCTRLSENSOR"/>
</dbReference>
<evidence type="ECO:0000313" key="14">
    <source>
        <dbReference type="Proteomes" id="UP001499882"/>
    </source>
</evidence>
<feature type="domain" description="Response regulatory" evidence="10">
    <location>
        <begin position="547"/>
        <end position="667"/>
    </location>
</feature>
<dbReference type="Proteomes" id="UP001499882">
    <property type="component" value="Unassembled WGS sequence"/>
</dbReference>
<dbReference type="CDD" id="cd00082">
    <property type="entry name" value="HisKA"/>
    <property type="match status" value="1"/>
</dbReference>
<dbReference type="EMBL" id="BAABKN010000003">
    <property type="protein sequence ID" value="GAA4723532.1"/>
    <property type="molecule type" value="Genomic_DNA"/>
</dbReference>
<protein>
    <recommendedName>
        <fullName evidence="3">histidine kinase</fullName>
        <ecNumber evidence="3">2.7.13.3</ecNumber>
    </recommendedName>
</protein>
<dbReference type="Gene3D" id="1.10.287.130">
    <property type="match status" value="1"/>
</dbReference>
<feature type="modified residue" description="4-aspartylphosphate" evidence="8">
    <location>
        <position position="601"/>
    </location>
</feature>
<dbReference type="InterPro" id="IPR035965">
    <property type="entry name" value="PAS-like_dom_sf"/>
</dbReference>
<dbReference type="SUPFAM" id="SSF47384">
    <property type="entry name" value="Homodimeric domain of signal transducing histidine kinase"/>
    <property type="match status" value="1"/>
</dbReference>
<comment type="catalytic activity">
    <reaction evidence="1">
        <text>ATP + protein L-histidine = ADP + protein N-phospho-L-histidine.</text>
        <dbReference type="EC" id="2.7.13.3"/>
    </reaction>
</comment>
<keyword evidence="14" id="KW-1185">Reference proteome</keyword>
<dbReference type="InterPro" id="IPR008207">
    <property type="entry name" value="Sig_transdc_His_kin_Hpt_dom"/>
</dbReference>
<dbReference type="Pfam" id="PF08447">
    <property type="entry name" value="PAS_3"/>
    <property type="match status" value="1"/>
</dbReference>
<evidence type="ECO:0000256" key="1">
    <source>
        <dbReference type="ARBA" id="ARBA00000085"/>
    </source>
</evidence>
<dbReference type="Pfam" id="PF00512">
    <property type="entry name" value="HisKA"/>
    <property type="match status" value="1"/>
</dbReference>
<sequence length="939" mass="99725">MTTIGHGEDVSRESLVEELERRGRELAEAQSIAKVGSWEFTASDRVLRWSDELFRVLEFEPQSFEPTGETLFERLHPEDRAIVEAAYAAMSGAGEPMSFDVRLRPVHGQPTRWVRVRGRAVMDETGVLVRAAGTVQDITESKEAEQGLAFLSAMAAAANEAPTLGDALLAADTIVRPFTQWPAIIVSAPTPADPGALVHFDAGWRDFGPADLAFARSMADEVSERLDIMQRVGPSGTVFVAGPAVVRDRLACVVVSDSRAAASPRPYELAIFTQMLALLATVAQREEVAAQLATARDEALAASRAKSEFLATMSHEIRTPLNGVIGLSELLSRTELSTHQRRFADGIDQAGRALLALVNDILDLSKVEAGKLELEEVDFDPRDVIERSVALVAESASGKDLELVISSVDQVPTLVRGDPVRFGQVVTNLVANAVKFTDVGEIVVRASGTGSSAVRVEVTDTGIGIAPEAQGQLFTAFSQADSSTTRRYGGTGLGLAISERIVTAMGGEIGVESTPGEGSTFWFTAPFLPPTGVSSPAMREGAVAGLRVLVVDDNATNRFILAEQLRAWDVDVTVAASAQEALGELDGSLRRADGYDVVLLDYMMPDVDGEQLARAIRSDERLQGLRLALLSSALEPSADWLESAGIDTFVSKPILASRLLDELAVLGGRFDAGRPERAQLPAPPTGGARGRVLVVEDNAVNQLVATGMLHHLGCAVVIAHDGSEAVAALADDQDGFDAILMDCQMPVMDGFDATQTIRAMGGSLERVPIIAMTASATAEERERCRQAGMDDFLSKPVDAELLAATIARWLPGDSGDVPAPALVGEVSAADDRLRELMDEGFDADLVLRIVDRFGSSAHQTLVELVAAAAAADGPAVADCAHRLRGSADNVGLRSLGARCLEVELAALDGAVPTGRQLDELRVAVIGAIDELVEASAWLQ</sequence>
<dbReference type="CDD" id="cd16922">
    <property type="entry name" value="HATPase_EvgS-ArcB-TorS-like"/>
    <property type="match status" value="1"/>
</dbReference>
<dbReference type="PROSITE" id="PS50110">
    <property type="entry name" value="RESPONSE_REGULATORY"/>
    <property type="match status" value="2"/>
</dbReference>
<dbReference type="RefSeq" id="WP_345524677.1">
    <property type="nucleotide sequence ID" value="NZ_BAABKN010000003.1"/>
</dbReference>
<dbReference type="InterPro" id="IPR001789">
    <property type="entry name" value="Sig_transdc_resp-reg_receiver"/>
</dbReference>
<dbReference type="Gene3D" id="3.30.565.10">
    <property type="entry name" value="Histidine kinase-like ATPase, C-terminal domain"/>
    <property type="match status" value="1"/>
</dbReference>
<proteinExistence type="predicted"/>
<dbReference type="Pfam" id="PF00072">
    <property type="entry name" value="Response_reg"/>
    <property type="match status" value="2"/>
</dbReference>
<dbReference type="InterPro" id="IPR011006">
    <property type="entry name" value="CheY-like_superfamily"/>
</dbReference>
<dbReference type="InterPro" id="IPR036097">
    <property type="entry name" value="HisK_dim/P_sf"/>
</dbReference>
<dbReference type="SMART" id="SM00448">
    <property type="entry name" value="REC"/>
    <property type="match status" value="2"/>
</dbReference>
<reference evidence="14" key="1">
    <citation type="journal article" date="2019" name="Int. J. Syst. Evol. Microbiol.">
        <title>The Global Catalogue of Microorganisms (GCM) 10K type strain sequencing project: providing services to taxonomists for standard genome sequencing and annotation.</title>
        <authorList>
            <consortium name="The Broad Institute Genomics Platform"/>
            <consortium name="The Broad Institute Genome Sequencing Center for Infectious Disease"/>
            <person name="Wu L."/>
            <person name="Ma J."/>
        </authorList>
    </citation>
    <scope>NUCLEOTIDE SEQUENCE [LARGE SCALE GENOMIC DNA]</scope>
    <source>
        <strain evidence="14">JCM 18532</strain>
    </source>
</reference>
<dbReference type="SUPFAM" id="SSF52172">
    <property type="entry name" value="CheY-like"/>
    <property type="match status" value="2"/>
</dbReference>
<dbReference type="Pfam" id="PF01627">
    <property type="entry name" value="Hpt"/>
    <property type="match status" value="1"/>
</dbReference>
<dbReference type="InterPro" id="IPR003594">
    <property type="entry name" value="HATPase_dom"/>
</dbReference>
<dbReference type="Gene3D" id="1.20.120.160">
    <property type="entry name" value="HPT domain"/>
    <property type="match status" value="1"/>
</dbReference>
<dbReference type="InterPro" id="IPR003661">
    <property type="entry name" value="HisK_dim/P_dom"/>
</dbReference>
<evidence type="ECO:0000256" key="5">
    <source>
        <dbReference type="ARBA" id="ARBA00022777"/>
    </source>
</evidence>
<feature type="modified residue" description="4-aspartylphosphate" evidence="8">
    <location>
        <position position="742"/>
    </location>
</feature>
<dbReference type="Gene3D" id="3.40.50.2300">
    <property type="match status" value="2"/>
</dbReference>
<dbReference type="CDD" id="cd00130">
    <property type="entry name" value="PAS"/>
    <property type="match status" value="1"/>
</dbReference>
<dbReference type="PROSITE" id="PS50894">
    <property type="entry name" value="HPT"/>
    <property type="match status" value="1"/>
</dbReference>
<evidence type="ECO:0000313" key="13">
    <source>
        <dbReference type="EMBL" id="GAA4723532.1"/>
    </source>
</evidence>
<dbReference type="InterPro" id="IPR036890">
    <property type="entry name" value="HATPase_C_sf"/>
</dbReference>
<dbReference type="EC" id="2.7.13.3" evidence="3"/>
<dbReference type="SMART" id="SM00073">
    <property type="entry name" value="HPT"/>
    <property type="match status" value="1"/>
</dbReference>
<accession>A0ABP8YAB3</accession>
<comment type="caution">
    <text evidence="13">The sequence shown here is derived from an EMBL/GenBank/DDBJ whole genome shotgun (WGS) entry which is preliminary data.</text>
</comment>
<name>A0ABP8YAB3_9ACTN</name>
<keyword evidence="4 8" id="KW-0597">Phosphoprotein</keyword>
<evidence type="ECO:0000256" key="6">
    <source>
        <dbReference type="ARBA" id="ARBA00023012"/>
    </source>
</evidence>
<dbReference type="InterPro" id="IPR000700">
    <property type="entry name" value="PAS-assoc_C"/>
</dbReference>
<dbReference type="SUPFAM" id="SSF55874">
    <property type="entry name" value="ATPase domain of HSP90 chaperone/DNA topoisomerase II/histidine kinase"/>
    <property type="match status" value="1"/>
</dbReference>
<dbReference type="InterPro" id="IPR004358">
    <property type="entry name" value="Sig_transdc_His_kin-like_C"/>
</dbReference>
<dbReference type="InterPro" id="IPR005467">
    <property type="entry name" value="His_kinase_dom"/>
</dbReference>
<dbReference type="InterPro" id="IPR000014">
    <property type="entry name" value="PAS"/>
</dbReference>
<evidence type="ECO:0000256" key="4">
    <source>
        <dbReference type="ARBA" id="ARBA00022553"/>
    </source>
</evidence>
<dbReference type="Gene3D" id="3.30.450.20">
    <property type="entry name" value="PAS domain"/>
    <property type="match status" value="1"/>
</dbReference>
<gene>
    <name evidence="13" type="ORF">GCM10023350_02280</name>
</gene>
<evidence type="ECO:0000256" key="3">
    <source>
        <dbReference type="ARBA" id="ARBA00012438"/>
    </source>
</evidence>
<dbReference type="InterPro" id="IPR036641">
    <property type="entry name" value="HPT_dom_sf"/>
</dbReference>
<evidence type="ECO:0000256" key="8">
    <source>
        <dbReference type="PROSITE-ProRule" id="PRU00169"/>
    </source>
</evidence>
<dbReference type="SUPFAM" id="SSF55785">
    <property type="entry name" value="PYP-like sensor domain (PAS domain)"/>
    <property type="match status" value="1"/>
</dbReference>
<dbReference type="PROSITE" id="PS50113">
    <property type="entry name" value="PAC"/>
    <property type="match status" value="1"/>
</dbReference>
<dbReference type="CDD" id="cd17546">
    <property type="entry name" value="REC_hyHK_CKI1_RcsC-like"/>
    <property type="match status" value="1"/>
</dbReference>
<comment type="subcellular location">
    <subcellularLocation>
        <location evidence="2">Cell membrane</location>
    </subcellularLocation>
</comment>
<evidence type="ECO:0000259" key="10">
    <source>
        <dbReference type="PROSITE" id="PS50110"/>
    </source>
</evidence>
<evidence type="ECO:0000256" key="7">
    <source>
        <dbReference type="PROSITE-ProRule" id="PRU00110"/>
    </source>
</evidence>
<feature type="domain" description="HPt" evidence="12">
    <location>
        <begin position="842"/>
        <end position="935"/>
    </location>
</feature>
<dbReference type="SMART" id="SM00387">
    <property type="entry name" value="HATPase_c"/>
    <property type="match status" value="1"/>
</dbReference>
<keyword evidence="6" id="KW-0902">Two-component regulatory system</keyword>
<dbReference type="InterPro" id="IPR013655">
    <property type="entry name" value="PAS_fold_3"/>
</dbReference>
<evidence type="ECO:0000259" key="12">
    <source>
        <dbReference type="PROSITE" id="PS50894"/>
    </source>
</evidence>
<dbReference type="PROSITE" id="PS50109">
    <property type="entry name" value="HIS_KIN"/>
    <property type="match status" value="1"/>
</dbReference>
<dbReference type="CDD" id="cd00156">
    <property type="entry name" value="REC"/>
    <property type="match status" value="1"/>
</dbReference>
<keyword evidence="5" id="KW-0808">Transferase</keyword>
<dbReference type="SMART" id="SM00388">
    <property type="entry name" value="HisKA"/>
    <property type="match status" value="1"/>
</dbReference>
<feature type="domain" description="PAC" evidence="11">
    <location>
        <begin position="97"/>
        <end position="150"/>
    </location>
</feature>
<dbReference type="PANTHER" id="PTHR45339:SF5">
    <property type="entry name" value="HISTIDINE KINASE"/>
    <property type="match status" value="1"/>
</dbReference>
<feature type="domain" description="Response regulatory" evidence="10">
    <location>
        <begin position="691"/>
        <end position="810"/>
    </location>
</feature>
<evidence type="ECO:0000256" key="2">
    <source>
        <dbReference type="ARBA" id="ARBA00004236"/>
    </source>
</evidence>
<organism evidence="13 14">
    <name type="scientific">Nocardioides endophyticus</name>
    <dbReference type="NCBI Taxonomy" id="1353775"/>
    <lineage>
        <taxon>Bacteria</taxon>
        <taxon>Bacillati</taxon>
        <taxon>Actinomycetota</taxon>
        <taxon>Actinomycetes</taxon>
        <taxon>Propionibacteriales</taxon>
        <taxon>Nocardioidaceae</taxon>
        <taxon>Nocardioides</taxon>
    </lineage>
</organism>
<dbReference type="PANTHER" id="PTHR45339">
    <property type="entry name" value="HYBRID SIGNAL TRANSDUCTION HISTIDINE KINASE J"/>
    <property type="match status" value="1"/>
</dbReference>
<evidence type="ECO:0000259" key="11">
    <source>
        <dbReference type="PROSITE" id="PS50113"/>
    </source>
</evidence>
<dbReference type="SUPFAM" id="SSF47226">
    <property type="entry name" value="Histidine-containing phosphotransfer domain, HPT domain"/>
    <property type="match status" value="1"/>
</dbReference>
<keyword evidence="5" id="KW-0418">Kinase</keyword>